<protein>
    <submittedName>
        <fullName evidence="1">Uncharacterized protein</fullName>
    </submittedName>
</protein>
<dbReference type="AlphaFoldDB" id="A0A371EHT4"/>
<name>A0A371EHT4_MUCPR</name>
<organism evidence="1 2">
    <name type="scientific">Mucuna pruriens</name>
    <name type="common">Velvet bean</name>
    <name type="synonym">Dolichos pruriens</name>
    <dbReference type="NCBI Taxonomy" id="157652"/>
    <lineage>
        <taxon>Eukaryota</taxon>
        <taxon>Viridiplantae</taxon>
        <taxon>Streptophyta</taxon>
        <taxon>Embryophyta</taxon>
        <taxon>Tracheophyta</taxon>
        <taxon>Spermatophyta</taxon>
        <taxon>Magnoliopsida</taxon>
        <taxon>eudicotyledons</taxon>
        <taxon>Gunneridae</taxon>
        <taxon>Pentapetalae</taxon>
        <taxon>rosids</taxon>
        <taxon>fabids</taxon>
        <taxon>Fabales</taxon>
        <taxon>Fabaceae</taxon>
        <taxon>Papilionoideae</taxon>
        <taxon>50 kb inversion clade</taxon>
        <taxon>NPAAA clade</taxon>
        <taxon>indigoferoid/millettioid clade</taxon>
        <taxon>Phaseoleae</taxon>
        <taxon>Mucuna</taxon>
    </lineage>
</organism>
<accession>A0A371EHT4</accession>
<evidence type="ECO:0000313" key="2">
    <source>
        <dbReference type="Proteomes" id="UP000257109"/>
    </source>
</evidence>
<proteinExistence type="predicted"/>
<comment type="caution">
    <text evidence="1">The sequence shown here is derived from an EMBL/GenBank/DDBJ whole genome shotgun (WGS) entry which is preliminary data.</text>
</comment>
<evidence type="ECO:0000313" key="1">
    <source>
        <dbReference type="EMBL" id="RDX65576.1"/>
    </source>
</evidence>
<dbReference type="Proteomes" id="UP000257109">
    <property type="component" value="Unassembled WGS sequence"/>
</dbReference>
<gene>
    <name evidence="1" type="ORF">CR513_55756</name>
</gene>
<dbReference type="EMBL" id="QJKJ01013829">
    <property type="protein sequence ID" value="RDX65576.1"/>
    <property type="molecule type" value="Genomic_DNA"/>
</dbReference>
<keyword evidence="2" id="KW-1185">Reference proteome</keyword>
<feature type="non-terminal residue" evidence="1">
    <location>
        <position position="1"/>
    </location>
</feature>
<sequence length="66" mass="7699">MNFNQLFAIKIEGSKYASSRKNVKKGVMHSGIEHLQRQIIRTKVPLLNISNYQIHLTPPHGYEIYF</sequence>
<reference evidence="1" key="1">
    <citation type="submission" date="2018-05" db="EMBL/GenBank/DDBJ databases">
        <title>Draft genome of Mucuna pruriens seed.</title>
        <authorList>
            <person name="Nnadi N.E."/>
            <person name="Vos R."/>
            <person name="Hasami M.H."/>
            <person name="Devisetty U.K."/>
            <person name="Aguiy J.C."/>
        </authorList>
    </citation>
    <scope>NUCLEOTIDE SEQUENCE [LARGE SCALE GENOMIC DNA]</scope>
    <source>
        <strain evidence="1">JCA_2017</strain>
    </source>
</reference>